<dbReference type="SUPFAM" id="SSF50475">
    <property type="entry name" value="FMN-binding split barrel"/>
    <property type="match status" value="1"/>
</dbReference>
<gene>
    <name evidence="3" type="ORF">GF339_08535</name>
</gene>
<name>A0A9D5Q673_9BACT</name>
<dbReference type="Proteomes" id="UP000649604">
    <property type="component" value="Unassembled WGS sequence"/>
</dbReference>
<reference evidence="3" key="1">
    <citation type="submission" date="2019-11" db="EMBL/GenBank/DDBJ databases">
        <title>Microbial mats filling the niche in hypersaline microbial mats.</title>
        <authorList>
            <person name="Wong H.L."/>
            <person name="Macleod F.I."/>
            <person name="White R.A. III"/>
            <person name="Burns B.P."/>
        </authorList>
    </citation>
    <scope>NUCLEOTIDE SEQUENCE</scope>
    <source>
        <strain evidence="3">Rbin_158</strain>
    </source>
</reference>
<evidence type="ECO:0000259" key="2">
    <source>
        <dbReference type="Pfam" id="PF01613"/>
    </source>
</evidence>
<dbReference type="InterPro" id="IPR052174">
    <property type="entry name" value="Flavoredoxin"/>
</dbReference>
<organism evidence="3 4">
    <name type="scientific">candidate division KSB3 bacterium</name>
    <dbReference type="NCBI Taxonomy" id="2044937"/>
    <lineage>
        <taxon>Bacteria</taxon>
        <taxon>candidate division KSB3</taxon>
    </lineage>
</organism>
<comment type="caution">
    <text evidence="3">The sequence shown here is derived from an EMBL/GenBank/DDBJ whole genome shotgun (WGS) entry which is preliminary data.</text>
</comment>
<comment type="similarity">
    <text evidence="1">Belongs to the flavoredoxin family.</text>
</comment>
<sequence length="175" mass="20262">MERQVIPFEQFAVKAHARWAQQWMLLVAGDFQRDHFNAMTVGWGSFGTMWKKPFAQVVVRPTRYTYEFMEQYETFTLCGFPEEYQPALEILGTKSGRDGDKIAEAKLTPIAASRVAAPGFQEADLIVECRKIYWEDFTPEHFLEPALEDNYPLKDYHRVYFGEILAVSGTSAYRL</sequence>
<dbReference type="EMBL" id="WJJP01000267">
    <property type="protein sequence ID" value="MBD3324616.1"/>
    <property type="molecule type" value="Genomic_DNA"/>
</dbReference>
<feature type="domain" description="Flavin reductase like" evidence="2">
    <location>
        <begin position="26"/>
        <end position="132"/>
    </location>
</feature>
<evidence type="ECO:0000256" key="1">
    <source>
        <dbReference type="ARBA" id="ARBA00038054"/>
    </source>
</evidence>
<dbReference type="PANTHER" id="PTHR43567:SF5">
    <property type="entry name" value="HYPOTHETICAL CYTOSOLIC PROTEIN"/>
    <property type="match status" value="1"/>
</dbReference>
<dbReference type="PANTHER" id="PTHR43567">
    <property type="entry name" value="FLAVOREDOXIN-RELATED-RELATED"/>
    <property type="match status" value="1"/>
</dbReference>
<dbReference type="GO" id="GO:0010181">
    <property type="term" value="F:FMN binding"/>
    <property type="evidence" value="ECO:0007669"/>
    <property type="project" value="InterPro"/>
</dbReference>
<dbReference type="AlphaFoldDB" id="A0A9D5Q673"/>
<protein>
    <submittedName>
        <fullName evidence="3">Flavin reductase family protein</fullName>
    </submittedName>
</protein>
<dbReference type="Pfam" id="PF01613">
    <property type="entry name" value="Flavin_Reduct"/>
    <property type="match status" value="1"/>
</dbReference>
<dbReference type="InterPro" id="IPR002563">
    <property type="entry name" value="Flavin_Rdtase-like_dom"/>
</dbReference>
<dbReference type="InterPro" id="IPR012349">
    <property type="entry name" value="Split_barrel_FMN-bd"/>
</dbReference>
<evidence type="ECO:0000313" key="3">
    <source>
        <dbReference type="EMBL" id="MBD3324616.1"/>
    </source>
</evidence>
<dbReference type="Gene3D" id="2.30.110.10">
    <property type="entry name" value="Electron Transport, Fmn-binding Protein, Chain A"/>
    <property type="match status" value="1"/>
</dbReference>
<accession>A0A9D5Q673</accession>
<dbReference type="GO" id="GO:0016646">
    <property type="term" value="F:oxidoreductase activity, acting on the CH-NH group of donors, NAD or NADP as acceptor"/>
    <property type="evidence" value="ECO:0007669"/>
    <property type="project" value="UniProtKB-ARBA"/>
</dbReference>
<evidence type="ECO:0000313" key="4">
    <source>
        <dbReference type="Proteomes" id="UP000649604"/>
    </source>
</evidence>
<proteinExistence type="inferred from homology"/>